<dbReference type="EMBL" id="MU006709">
    <property type="protein sequence ID" value="KAF2629662.1"/>
    <property type="molecule type" value="Genomic_DNA"/>
</dbReference>
<proteinExistence type="predicted"/>
<sequence length="863" mass="96309">MTIKTTARLSTAAYLALSLLSNAIAATDLRYVPATIDGERLLVRDDRQPALFTADYGDCLGGSSLINVTRFEAAYYKDNMTVAFHLGGYTDLAKEDIMMFLGVYAYGESRFELTFNPCNANIWSACPLQAGVPIEAAGFIPVSPMDVSGIPDLALTIPDFEGESVLRIFSNSTQTEIGCFAAQITNGNTFEHRAVVSSTLAAFTIFAALSSFATVAYYDSTISTRNHYAHSCSVLVVFAVWHHIFYSGALSVNWPTVLIAFWSNYAWAGGMISLERMQSVINWFVGTAKSSTSGTIASIESAYNIHEIYKRYASSKAFEIEDLVQRSVTGILASRLANTINIEASVDTGTAFRFYGRSIKPGVPLPGDHFGFAGTLAKQSIPAVNAFTTGLIWFLILVASVIFAVVSFKLLLEGLCHLKLIRHNCCAYFRGHLGGYVLISALRTLLIGFFTITFLAISQFSFLVSAGPAVLACIVLLGFLLGLGGIACWACISKYKHSYHISEPDRINLEKIKILKFLPWCRLSRQSDLPRSGDKVYIGSVPWWRISTFAEDKSVHHDSDFTKNFGWLVSRFRRTRWWFFTVWLLYEFIRACFLAGAAGQPMVQVFGLLAVEVVALLGLIKLRPFEGQRLNVVVVYSLGFSKVVTVALSATFMTRFDLPRIPATVVGIIIIVIHGFLTIAVLVAVIIGAITSYMSITRNQNTIRPKQWNHMRTRYLQHVESRSHDIPRPRHTRARSEHELQSGPYFYVNEVKRLPKVEDEDYVFMHEIKTDPYAPQLSLPESHLYDTIDLPLPRTASIQSQMSLSSLPRRARLHRASWSSQDFCTSTIRTPDFDSRPTSRILHRLNTGTDSCDDLQQQRFESD</sequence>
<comment type="caution">
    <text evidence="1">The sequence shown here is derived from an EMBL/GenBank/DDBJ whole genome shotgun (WGS) entry which is preliminary data.</text>
</comment>
<gene>
    <name evidence="1" type="ORF">BU25DRAFT_447097</name>
</gene>
<accession>A0ACB6S949</accession>
<reference evidence="1" key="1">
    <citation type="journal article" date="2020" name="Stud. Mycol.">
        <title>101 Dothideomycetes genomes: a test case for predicting lifestyles and emergence of pathogens.</title>
        <authorList>
            <person name="Haridas S."/>
            <person name="Albert R."/>
            <person name="Binder M."/>
            <person name="Bloem J."/>
            <person name="Labutti K."/>
            <person name="Salamov A."/>
            <person name="Andreopoulos B."/>
            <person name="Baker S."/>
            <person name="Barry K."/>
            <person name="Bills G."/>
            <person name="Bluhm B."/>
            <person name="Cannon C."/>
            <person name="Castanera R."/>
            <person name="Culley D."/>
            <person name="Daum C."/>
            <person name="Ezra D."/>
            <person name="Gonzalez J."/>
            <person name="Henrissat B."/>
            <person name="Kuo A."/>
            <person name="Liang C."/>
            <person name="Lipzen A."/>
            <person name="Lutzoni F."/>
            <person name="Magnuson J."/>
            <person name="Mondo S."/>
            <person name="Nolan M."/>
            <person name="Ohm R."/>
            <person name="Pangilinan J."/>
            <person name="Park H.-J."/>
            <person name="Ramirez L."/>
            <person name="Alfaro M."/>
            <person name="Sun H."/>
            <person name="Tritt A."/>
            <person name="Yoshinaga Y."/>
            <person name="Zwiers L.-H."/>
            <person name="Turgeon B."/>
            <person name="Goodwin S."/>
            <person name="Spatafora J."/>
            <person name="Crous P."/>
            <person name="Grigoriev I."/>
        </authorList>
    </citation>
    <scope>NUCLEOTIDE SEQUENCE</scope>
    <source>
        <strain evidence="1">CBS 525.71</strain>
    </source>
</reference>
<keyword evidence="2" id="KW-1185">Reference proteome</keyword>
<dbReference type="Proteomes" id="UP000799754">
    <property type="component" value="Unassembled WGS sequence"/>
</dbReference>
<organism evidence="1 2">
    <name type="scientific">Macroventuria anomochaeta</name>
    <dbReference type="NCBI Taxonomy" id="301207"/>
    <lineage>
        <taxon>Eukaryota</taxon>
        <taxon>Fungi</taxon>
        <taxon>Dikarya</taxon>
        <taxon>Ascomycota</taxon>
        <taxon>Pezizomycotina</taxon>
        <taxon>Dothideomycetes</taxon>
        <taxon>Pleosporomycetidae</taxon>
        <taxon>Pleosporales</taxon>
        <taxon>Pleosporineae</taxon>
        <taxon>Didymellaceae</taxon>
        <taxon>Macroventuria</taxon>
    </lineage>
</organism>
<protein>
    <submittedName>
        <fullName evidence="1">TRP-domain-containing protein</fullName>
    </submittedName>
</protein>
<evidence type="ECO:0000313" key="1">
    <source>
        <dbReference type="EMBL" id="KAF2629662.1"/>
    </source>
</evidence>
<name>A0ACB6S949_9PLEO</name>
<evidence type="ECO:0000313" key="2">
    <source>
        <dbReference type="Proteomes" id="UP000799754"/>
    </source>
</evidence>